<reference evidence="3 5" key="4">
    <citation type="journal article" date="2003" name="Mol. Microbiol.">
        <title>An integrated analysis of the genome of the hyperthermophilic archaeon Pyrococcus abyssi.</title>
        <authorList>
            <person name="Cohen G."/>
            <person name="Barbe V."/>
            <person name="Flament D."/>
            <person name="Galperin M."/>
            <person name="Heilig R."/>
            <person name="Ripp R."/>
            <person name="Lecompte O."/>
            <person name="Prieur D."/>
            <person name="Poch O."/>
            <person name="Quellerou J."/>
            <person name="Thierry J.C."/>
            <person name="Van der Oost J."/>
            <person name="Weissenbach J."/>
            <person name="Zivanovic Y."/>
            <person name="Forterre P."/>
        </authorList>
    </citation>
    <scope>NUCLEOTIDE SEQUENCE [LARGE SCALE GENOMIC DNA]</scope>
    <source>
        <strain evidence="5">GE5 / Orsay</strain>
        <strain evidence="3">Orsay</strain>
    </source>
</reference>
<evidence type="ECO:0000259" key="1">
    <source>
        <dbReference type="Pfam" id="PF04256"/>
    </source>
</evidence>
<gene>
    <name evidence="3" type="ordered locus">PAB2059</name>
</gene>
<keyword evidence="5" id="KW-1185">Reference proteome</keyword>
<dbReference type="Proteomes" id="UP000009139">
    <property type="component" value="Chromosome"/>
</dbReference>
<sequence>MARLKEAYMDLKFLLNRGYRKKVALNFVCNHYRLPSLYRHFLARCVFSDYWILEVREKASSCKGEVLGVDGFNVLITIESLMNGEAIRCEDWIIRDLKYQGKYRISEKTEESIRLMLLAIKEVEPREVVIFYGASNPRSALVKRLTEESMRKLEIDGEVKLVKSPDFELKNFEYVATGDVGIIEKAKHVVDLPSYASILIKQNPMEFKEMLNILDERLK</sequence>
<dbReference type="InterPro" id="IPR007368">
    <property type="entry name" value="DUF434"/>
</dbReference>
<accession>Q9V1J4</accession>
<dbReference type="AlphaFoldDB" id="Q9V1J4"/>
<dbReference type="Pfam" id="PF18481">
    <property type="entry name" value="DUF5616"/>
    <property type="match status" value="1"/>
</dbReference>
<dbReference type="Pfam" id="PF04256">
    <property type="entry name" value="DUF434"/>
    <property type="match status" value="1"/>
</dbReference>
<reference evidence="4 6" key="5">
    <citation type="journal article" date="2012" name="Curr. Microbiol.">
        <title>Re-annotation of two hyperthermophilic archaea Pyrococcus abyssi GE5 and Pyrococcus furiosus DSM 3638.</title>
        <authorList>
            <person name="Gao J."/>
            <person name="Wang J."/>
        </authorList>
    </citation>
    <scope>GENOME REANNOTATION</scope>
    <source>
        <strain evidence="4">GE5</strain>
        <strain evidence="6">GE5 / Orsay</strain>
    </source>
</reference>
<proteinExistence type="predicted"/>
<reference evidence="3" key="3">
    <citation type="journal article" date="2001" name="Genome Res.">
        <title>Genome evolution at the genus level: comparison of three complete genomes of hyperthermophilic archaea.</title>
        <authorList>
            <person name="Lecompte O."/>
            <person name="Ripp R."/>
            <person name="Puzos-Barbe V."/>
            <person name="Duprat S."/>
            <person name="Heilig R."/>
            <person name="Dietrich J."/>
            <person name="Thierry J.C."/>
            <person name="Poch O."/>
        </authorList>
    </citation>
    <scope>NUCLEOTIDE SEQUENCE</scope>
    <source>
        <strain evidence="3">Orsay</strain>
    </source>
</reference>
<dbReference type="PIR" id="D75159">
    <property type="entry name" value="D75159"/>
</dbReference>
<dbReference type="RefSeq" id="WP_010867556.1">
    <property type="nucleotide sequence ID" value="NC_000868.1"/>
</dbReference>
<feature type="domain" description="DUF5616" evidence="2">
    <location>
        <begin position="61"/>
        <end position="194"/>
    </location>
</feature>
<dbReference type="OrthoDB" id="60095at2157"/>
<dbReference type="PATRIC" id="fig|272844.11.peg.457"/>
<dbReference type="eggNOG" id="arCOG03229">
    <property type="taxonomic scope" value="Archaea"/>
</dbReference>
<evidence type="ECO:0000313" key="5">
    <source>
        <dbReference type="Proteomes" id="UP000000810"/>
    </source>
</evidence>
<evidence type="ECO:0000313" key="4">
    <source>
        <dbReference type="EMBL" id="CCE69814.1"/>
    </source>
</evidence>
<reference evidence="3" key="2">
    <citation type="journal article" date="2000" name="J. Mol. Biol.">
        <title>Archaeal homologs of eukaryotic methylation guide small nucleolar RNAs: lessons from the Pyrococcus genomes.</title>
        <authorList>
            <person name="Gaspin C."/>
            <person name="Cavaille J."/>
            <person name="Erauso G."/>
        </authorList>
    </citation>
    <scope>NUCLEOTIDE SEQUENCE</scope>
    <source>
        <strain evidence="3">Orsay</strain>
    </source>
</reference>
<evidence type="ECO:0000313" key="3">
    <source>
        <dbReference type="EMBL" id="CAB49355.1"/>
    </source>
</evidence>
<dbReference type="InterPro" id="IPR041652">
    <property type="entry name" value="DUF5616"/>
</dbReference>
<evidence type="ECO:0000259" key="2">
    <source>
        <dbReference type="Pfam" id="PF18481"/>
    </source>
</evidence>
<dbReference type="KEGG" id="pab:PAB2059"/>
<dbReference type="Proteomes" id="UP000000810">
    <property type="component" value="Chromosome"/>
</dbReference>
<evidence type="ECO:0008006" key="7">
    <source>
        <dbReference type="Google" id="ProtNLM"/>
    </source>
</evidence>
<reference evidence="3" key="1">
    <citation type="submission" date="1999-07" db="EMBL/GenBank/DDBJ databases">
        <authorList>
            <person name="Genoscope"/>
        </authorList>
    </citation>
    <scope>NUCLEOTIDE SEQUENCE</scope>
    <source>
        <strain evidence="3">Orsay</strain>
    </source>
</reference>
<protein>
    <recommendedName>
        <fullName evidence="7">DUF434 domain-containing protein</fullName>
    </recommendedName>
</protein>
<dbReference type="EMBL" id="HE613800">
    <property type="protein sequence ID" value="CCE69814.1"/>
    <property type="molecule type" value="Genomic_DNA"/>
</dbReference>
<evidence type="ECO:0000313" key="6">
    <source>
        <dbReference type="Proteomes" id="UP000009139"/>
    </source>
</evidence>
<dbReference type="STRING" id="272844.PAB2059"/>
<dbReference type="HOGENOM" id="CLU_102155_0_0_2"/>
<dbReference type="PANTHER" id="PTHR42252">
    <property type="entry name" value="DUF5616 DOMAIN-CONTAINING PROTEIN"/>
    <property type="match status" value="1"/>
</dbReference>
<name>Q9V1J4_PYRAB</name>
<feature type="domain" description="DUF434" evidence="1">
    <location>
        <begin position="3"/>
        <end position="58"/>
    </location>
</feature>
<dbReference type="EMBL" id="AJ248284">
    <property type="protein sequence ID" value="CAB49355.1"/>
    <property type="molecule type" value="Genomic_DNA"/>
</dbReference>
<dbReference type="PANTHER" id="PTHR42252:SF1">
    <property type="entry name" value="DUF434 DOMAIN-CONTAINING PROTEIN"/>
    <property type="match status" value="1"/>
</dbReference>
<organism evidence="3 5">
    <name type="scientific">Pyrococcus abyssi (strain GE5 / Orsay)</name>
    <dbReference type="NCBI Taxonomy" id="272844"/>
    <lineage>
        <taxon>Archaea</taxon>
        <taxon>Methanobacteriati</taxon>
        <taxon>Methanobacteriota</taxon>
        <taxon>Thermococci</taxon>
        <taxon>Thermococcales</taxon>
        <taxon>Thermococcaceae</taxon>
        <taxon>Pyrococcus</taxon>
    </lineage>
</organism>